<dbReference type="GO" id="GO:0016705">
    <property type="term" value="F:oxidoreductase activity, acting on paired donors, with incorporation or reduction of molecular oxygen"/>
    <property type="evidence" value="ECO:0007669"/>
    <property type="project" value="InterPro"/>
</dbReference>
<keyword evidence="3 7" id="KW-0479">Metal-binding</keyword>
<feature type="binding site" description="axial binding residue" evidence="7">
    <location>
        <position position="361"/>
    </location>
    <ligand>
        <name>heme b</name>
        <dbReference type="ChEBI" id="CHEBI:60344"/>
    </ligand>
    <ligandPart>
        <name>Fe</name>
        <dbReference type="ChEBI" id="CHEBI:18248"/>
    </ligandPart>
</feature>
<dbReference type="Gene3D" id="1.10.630.10">
    <property type="entry name" value="Cytochrome P450"/>
    <property type="match status" value="1"/>
</dbReference>
<protein>
    <recommendedName>
        <fullName evidence="10">Linoleate 8R-lipoxygenase</fullName>
    </recommendedName>
</protein>
<dbReference type="InterPro" id="IPR036396">
    <property type="entry name" value="Cyt_P450_sf"/>
</dbReference>
<dbReference type="AlphaFoldDB" id="A0AAI8Z142"/>
<evidence type="ECO:0000256" key="3">
    <source>
        <dbReference type="ARBA" id="ARBA00022723"/>
    </source>
</evidence>
<dbReference type="Pfam" id="PF00067">
    <property type="entry name" value="p450"/>
    <property type="match status" value="1"/>
</dbReference>
<keyword evidence="4" id="KW-0223">Dioxygenase</keyword>
<dbReference type="PROSITE" id="PS50292">
    <property type="entry name" value="PEROXIDASE_3"/>
    <property type="match status" value="1"/>
</dbReference>
<evidence type="ECO:0000256" key="7">
    <source>
        <dbReference type="PIRSR" id="PIRSR619791-2"/>
    </source>
</evidence>
<dbReference type="EMBL" id="CAVMBE010000037">
    <property type="protein sequence ID" value="CAK4030530.1"/>
    <property type="molecule type" value="Genomic_DNA"/>
</dbReference>
<keyword evidence="5" id="KW-0560">Oxidoreductase</keyword>
<evidence type="ECO:0000313" key="9">
    <source>
        <dbReference type="Proteomes" id="UP001296104"/>
    </source>
</evidence>
<keyword evidence="9" id="KW-1185">Reference proteome</keyword>
<proteinExistence type="predicted"/>
<evidence type="ECO:0000256" key="6">
    <source>
        <dbReference type="ARBA" id="ARBA00023004"/>
    </source>
</evidence>
<dbReference type="GO" id="GO:0006631">
    <property type="term" value="P:fatty acid metabolic process"/>
    <property type="evidence" value="ECO:0007669"/>
    <property type="project" value="UniProtKB-ARBA"/>
</dbReference>
<evidence type="ECO:0000256" key="2">
    <source>
        <dbReference type="ARBA" id="ARBA00022617"/>
    </source>
</evidence>
<dbReference type="Gene3D" id="1.10.640.10">
    <property type="entry name" value="Haem peroxidase domain superfamily, animal type"/>
    <property type="match status" value="1"/>
</dbReference>
<dbReference type="GO" id="GO:0005506">
    <property type="term" value="F:iron ion binding"/>
    <property type="evidence" value="ECO:0007669"/>
    <property type="project" value="InterPro"/>
</dbReference>
<comment type="subunit">
    <text evidence="1">Homotetramer.</text>
</comment>
<gene>
    <name evidence="8" type="ORF">LECACI_7A005688</name>
</gene>
<dbReference type="Pfam" id="PF03098">
    <property type="entry name" value="An_peroxidase"/>
    <property type="match status" value="2"/>
</dbReference>
<reference evidence="8" key="1">
    <citation type="submission" date="2023-11" db="EMBL/GenBank/DDBJ databases">
        <authorList>
            <person name="Alioto T."/>
            <person name="Alioto T."/>
            <person name="Gomez Garrido J."/>
        </authorList>
    </citation>
    <scope>NUCLEOTIDE SEQUENCE</scope>
</reference>
<dbReference type="CDD" id="cd09817">
    <property type="entry name" value="linoleate_diol_synthase_like"/>
    <property type="match status" value="1"/>
</dbReference>
<dbReference type="GO" id="GO:0051213">
    <property type="term" value="F:dioxygenase activity"/>
    <property type="evidence" value="ECO:0007669"/>
    <property type="project" value="UniProtKB-KW"/>
</dbReference>
<evidence type="ECO:0000256" key="4">
    <source>
        <dbReference type="ARBA" id="ARBA00022964"/>
    </source>
</evidence>
<accession>A0AAI8Z142</accession>
<organism evidence="8 9">
    <name type="scientific">Lecanosticta acicola</name>
    <dbReference type="NCBI Taxonomy" id="111012"/>
    <lineage>
        <taxon>Eukaryota</taxon>
        <taxon>Fungi</taxon>
        <taxon>Dikarya</taxon>
        <taxon>Ascomycota</taxon>
        <taxon>Pezizomycotina</taxon>
        <taxon>Dothideomycetes</taxon>
        <taxon>Dothideomycetidae</taxon>
        <taxon>Mycosphaerellales</taxon>
        <taxon>Mycosphaerellaceae</taxon>
        <taxon>Lecanosticta</taxon>
    </lineage>
</organism>
<sequence>MASEAKTLAGEFFSSNPNGDVPKHDPCALHARVLGDLASQADRTPEDLGMLLEGVDTMEQIIQLAASLPSDSPLLQTLSGQIITKLWNGVQHPPLSYVGDEWKYRTADGSNNNKTIPWLGKAGSAYARSVEPETILPPTLPDASLIFDELMAREGGTREHPNKVSSMLFYLATIIVHDIFRTNDLNWTKADNSSYLDLSPLYGNSEESQRNVRTMKDGKLKPDSFSEARLLGFPPGVAALMCSFNRFHNYVADQLSQIDEGGRFTLISEEQWSSPSYAALNKQHGTAAAKRDHDLFNTARLITCGLYVNIILGDYVRTILNLNTTASSWILDPRQDTGKLQTPEAVGNQVSVEFNLVYRWHSAISAKDEKWTQDFLKQNLGEDRDLGSLTLQDFVKAKTAFGHSFKNTDPGLWPLGNLKRQENGFFKSEELVEVLSQATEDCAGSFGARNVPIAMKAIEIMGIEQARKWNVATLNEFREFFGMQRHKTFSDITTQPDVAASLETLYGSPDLVELYPGLIVEDGKPVEEPGSGLCPGYTISRAILSDAVALVRGDRFYTKVGCLNFGQRAVADGQKDYNAATLTNWGYTITKAEPQIAGGGVMYKLLYNAYPQQYPASSIYAMYPFQTPGKTRENLSSLGQVQDFCFDRPAPAPRPRLISSWQAATEVLADHERFKVPWGKQIKDMTQGKDYCHAGDTQWHRDQHKFIDNAVYCPHQWKDEIKSMYEKITLDLIKCNSRKLRNGYQLDIVKDLANPASTLAIAELFHIPLKTFTEEAGILTVEQFHTLTELIFMYIFTNSDECKGYELRQGALKAAATIRPLTEQVVELVEHSNFHKMAHLLLRATGLRPSEDDLAKSFGTQLIQRLIKGRGDGDISTIVLSTLAEGICGGAQGLAQVLDLLHQEKYHHHWAEVQRLARSNEDEELEKYVLECLRISAPVFALPRIASQNTTIQDGTHGTIQLQRGHPVVVNLITAGLDASVFPNPLEIKLDRPAANYLHHGWGPHACIGRNIVTTGIATQLKCLAKCKNLRRTPGLQGQMKTTLKDGMFKVFMKADWSDSWPFPTTMKFLHEGYED</sequence>
<keyword evidence="6 7" id="KW-0408">Iron</keyword>
<dbReference type="GO" id="GO:0004497">
    <property type="term" value="F:monooxygenase activity"/>
    <property type="evidence" value="ECO:0007669"/>
    <property type="project" value="InterPro"/>
</dbReference>
<dbReference type="InterPro" id="IPR037120">
    <property type="entry name" value="Haem_peroxidase_sf_animal"/>
</dbReference>
<dbReference type="PANTHER" id="PTHR11903">
    <property type="entry name" value="PROSTAGLANDIN G/H SYNTHASE"/>
    <property type="match status" value="1"/>
</dbReference>
<dbReference type="InterPro" id="IPR010255">
    <property type="entry name" value="Haem_peroxidase_sf"/>
</dbReference>
<dbReference type="InterPro" id="IPR001128">
    <property type="entry name" value="Cyt_P450"/>
</dbReference>
<evidence type="ECO:0000256" key="1">
    <source>
        <dbReference type="ARBA" id="ARBA00011881"/>
    </source>
</evidence>
<dbReference type="SUPFAM" id="SSF48113">
    <property type="entry name" value="Heme-dependent peroxidases"/>
    <property type="match status" value="1"/>
</dbReference>
<dbReference type="PANTHER" id="PTHR11903:SF37">
    <property type="entry name" value="PSI-PRODUCING OXYGENASE A"/>
    <property type="match status" value="1"/>
</dbReference>
<dbReference type="InterPro" id="IPR019791">
    <property type="entry name" value="Haem_peroxidase_animal"/>
</dbReference>
<dbReference type="CDD" id="cd20612">
    <property type="entry name" value="CYP_LDS-like_C"/>
    <property type="match status" value="1"/>
</dbReference>
<keyword evidence="2 7" id="KW-0349">Heme</keyword>
<dbReference type="InterPro" id="IPR034812">
    <property type="entry name" value="Ppo-like_N"/>
</dbReference>
<dbReference type="SUPFAM" id="SSF48264">
    <property type="entry name" value="Cytochrome P450"/>
    <property type="match status" value="1"/>
</dbReference>
<evidence type="ECO:0008006" key="10">
    <source>
        <dbReference type="Google" id="ProtNLM"/>
    </source>
</evidence>
<comment type="caution">
    <text evidence="8">The sequence shown here is derived from an EMBL/GenBank/DDBJ whole genome shotgun (WGS) entry which is preliminary data.</text>
</comment>
<dbReference type="PRINTS" id="PR00457">
    <property type="entry name" value="ANPEROXIDASE"/>
</dbReference>
<dbReference type="GO" id="GO:0020037">
    <property type="term" value="F:heme binding"/>
    <property type="evidence" value="ECO:0007669"/>
    <property type="project" value="InterPro"/>
</dbReference>
<dbReference type="InterPro" id="IPR050783">
    <property type="entry name" value="Oxylipin_biosynth_metab"/>
</dbReference>
<evidence type="ECO:0000313" key="8">
    <source>
        <dbReference type="EMBL" id="CAK4030530.1"/>
    </source>
</evidence>
<dbReference type="Proteomes" id="UP001296104">
    <property type="component" value="Unassembled WGS sequence"/>
</dbReference>
<evidence type="ECO:0000256" key="5">
    <source>
        <dbReference type="ARBA" id="ARBA00023002"/>
    </source>
</evidence>
<name>A0AAI8Z142_9PEZI</name>
<dbReference type="GO" id="GO:0004601">
    <property type="term" value="F:peroxidase activity"/>
    <property type="evidence" value="ECO:0007669"/>
    <property type="project" value="InterPro"/>
</dbReference>
<dbReference type="GO" id="GO:0006979">
    <property type="term" value="P:response to oxidative stress"/>
    <property type="evidence" value="ECO:0007669"/>
    <property type="project" value="InterPro"/>
</dbReference>